<dbReference type="PRINTS" id="PR00237">
    <property type="entry name" value="GPCRRHODOPSN"/>
</dbReference>
<keyword evidence="9" id="KW-0325">Glycoprotein</keyword>
<evidence type="ECO:0000256" key="2">
    <source>
        <dbReference type="ARBA" id="ARBA00022475"/>
    </source>
</evidence>
<dbReference type="SMART" id="SM01381">
    <property type="entry name" value="7TM_GPCR_Srsx"/>
    <property type="match status" value="1"/>
</dbReference>
<comment type="similarity">
    <text evidence="11">Belongs to the G-protein coupled receptor 1 family.</text>
</comment>
<name>A0A8S3ZLT6_9EUPU</name>
<accession>A0A8S3ZLT6</accession>
<dbReference type="Gene3D" id="1.20.1070.10">
    <property type="entry name" value="Rhodopsin 7-helix transmembrane proteins"/>
    <property type="match status" value="1"/>
</dbReference>
<keyword evidence="8 11" id="KW-0675">Receptor</keyword>
<dbReference type="SUPFAM" id="SSF81321">
    <property type="entry name" value="Family A G protein-coupled receptor-like"/>
    <property type="match status" value="1"/>
</dbReference>
<keyword evidence="4 12" id="KW-1133">Transmembrane helix</keyword>
<dbReference type="OrthoDB" id="6076970at2759"/>
<evidence type="ECO:0000313" key="15">
    <source>
        <dbReference type="Proteomes" id="UP000678393"/>
    </source>
</evidence>
<feature type="transmembrane region" description="Helical" evidence="12">
    <location>
        <begin position="93"/>
        <end position="117"/>
    </location>
</feature>
<evidence type="ECO:0000256" key="1">
    <source>
        <dbReference type="ARBA" id="ARBA00004651"/>
    </source>
</evidence>
<dbReference type="GO" id="GO:0005886">
    <property type="term" value="C:plasma membrane"/>
    <property type="evidence" value="ECO:0007669"/>
    <property type="project" value="UniProtKB-SubCell"/>
</dbReference>
<dbReference type="PROSITE" id="PS50262">
    <property type="entry name" value="G_PROTEIN_RECEP_F1_2"/>
    <property type="match status" value="1"/>
</dbReference>
<keyword evidence="15" id="KW-1185">Reference proteome</keyword>
<feature type="domain" description="G-protein coupled receptors family 1 profile" evidence="13">
    <location>
        <begin position="72"/>
        <end position="328"/>
    </location>
</feature>
<feature type="transmembrane region" description="Helical" evidence="12">
    <location>
        <begin position="223"/>
        <end position="248"/>
    </location>
</feature>
<gene>
    <name evidence="14" type="ORF">CUNI_LOCUS14273</name>
</gene>
<evidence type="ECO:0000256" key="3">
    <source>
        <dbReference type="ARBA" id="ARBA00022692"/>
    </source>
</evidence>
<feature type="transmembrane region" description="Helical" evidence="12">
    <location>
        <begin position="305"/>
        <end position="331"/>
    </location>
</feature>
<dbReference type="GO" id="GO:0042277">
    <property type="term" value="F:peptide binding"/>
    <property type="evidence" value="ECO:0007669"/>
    <property type="project" value="TreeGrafter"/>
</dbReference>
<dbReference type="PANTHER" id="PTHR24229">
    <property type="entry name" value="NEUROPEPTIDES RECEPTOR"/>
    <property type="match status" value="1"/>
</dbReference>
<feature type="transmembrane region" description="Helical" evidence="12">
    <location>
        <begin position="170"/>
        <end position="192"/>
    </location>
</feature>
<evidence type="ECO:0000256" key="9">
    <source>
        <dbReference type="ARBA" id="ARBA00023180"/>
    </source>
</evidence>
<keyword evidence="7" id="KW-1015">Disulfide bond</keyword>
<evidence type="ECO:0000256" key="5">
    <source>
        <dbReference type="ARBA" id="ARBA00023040"/>
    </source>
</evidence>
<evidence type="ECO:0000256" key="12">
    <source>
        <dbReference type="SAM" id="Phobius"/>
    </source>
</evidence>
<dbReference type="EMBL" id="CAJHNH020003186">
    <property type="protein sequence ID" value="CAG5128715.1"/>
    <property type="molecule type" value="Genomic_DNA"/>
</dbReference>
<reference evidence="14" key="1">
    <citation type="submission" date="2021-04" db="EMBL/GenBank/DDBJ databases">
        <authorList>
            <consortium name="Molecular Ecology Group"/>
        </authorList>
    </citation>
    <scope>NUCLEOTIDE SEQUENCE</scope>
</reference>
<keyword evidence="10 11" id="KW-0807">Transducer</keyword>
<comment type="caution">
    <text evidence="14">The sequence shown here is derived from an EMBL/GenBank/DDBJ whole genome shotgun (WGS) entry which is preliminary data.</text>
</comment>
<keyword evidence="6 12" id="KW-0472">Membrane</keyword>
<evidence type="ECO:0000256" key="8">
    <source>
        <dbReference type="ARBA" id="ARBA00023170"/>
    </source>
</evidence>
<dbReference type="GO" id="GO:0043005">
    <property type="term" value="C:neuron projection"/>
    <property type="evidence" value="ECO:0007669"/>
    <property type="project" value="TreeGrafter"/>
</dbReference>
<dbReference type="PROSITE" id="PS00237">
    <property type="entry name" value="G_PROTEIN_RECEP_F1_1"/>
    <property type="match status" value="1"/>
</dbReference>
<feature type="transmembrane region" description="Helical" evidence="12">
    <location>
        <begin position="56"/>
        <end position="81"/>
    </location>
</feature>
<dbReference type="GO" id="GO:0004994">
    <property type="term" value="F:somatostatin receptor activity"/>
    <property type="evidence" value="ECO:0007669"/>
    <property type="project" value="InterPro"/>
</dbReference>
<evidence type="ECO:0000256" key="10">
    <source>
        <dbReference type="ARBA" id="ARBA00023224"/>
    </source>
</evidence>
<dbReference type="AlphaFoldDB" id="A0A8S3ZLT6"/>
<organism evidence="14 15">
    <name type="scientific">Candidula unifasciata</name>
    <dbReference type="NCBI Taxonomy" id="100452"/>
    <lineage>
        <taxon>Eukaryota</taxon>
        <taxon>Metazoa</taxon>
        <taxon>Spiralia</taxon>
        <taxon>Lophotrochozoa</taxon>
        <taxon>Mollusca</taxon>
        <taxon>Gastropoda</taxon>
        <taxon>Heterobranchia</taxon>
        <taxon>Euthyneura</taxon>
        <taxon>Panpulmonata</taxon>
        <taxon>Eupulmonata</taxon>
        <taxon>Stylommatophora</taxon>
        <taxon>Helicina</taxon>
        <taxon>Helicoidea</taxon>
        <taxon>Geomitridae</taxon>
        <taxon>Candidula</taxon>
    </lineage>
</organism>
<dbReference type="PANTHER" id="PTHR24229:SF40">
    <property type="entry name" value="ALLATOSTATIN C RECEPTOR 1-RELATED"/>
    <property type="match status" value="1"/>
</dbReference>
<proteinExistence type="inferred from homology"/>
<evidence type="ECO:0000256" key="4">
    <source>
        <dbReference type="ARBA" id="ARBA00022989"/>
    </source>
</evidence>
<keyword evidence="5 11" id="KW-0297">G-protein coupled receptor</keyword>
<feature type="transmembrane region" description="Helical" evidence="12">
    <location>
        <begin position="129"/>
        <end position="150"/>
    </location>
</feature>
<dbReference type="InterPro" id="IPR000586">
    <property type="entry name" value="Somatstn_rcpt"/>
</dbReference>
<dbReference type="InterPro" id="IPR017452">
    <property type="entry name" value="GPCR_Rhodpsn_7TM"/>
</dbReference>
<dbReference type="Proteomes" id="UP000678393">
    <property type="component" value="Unassembled WGS sequence"/>
</dbReference>
<feature type="transmembrane region" description="Helical" evidence="12">
    <location>
        <begin position="269"/>
        <end position="293"/>
    </location>
</feature>
<evidence type="ECO:0000313" key="14">
    <source>
        <dbReference type="EMBL" id="CAG5128715.1"/>
    </source>
</evidence>
<dbReference type="Pfam" id="PF00001">
    <property type="entry name" value="7tm_1"/>
    <property type="match status" value="1"/>
</dbReference>
<keyword evidence="2" id="KW-1003">Cell membrane</keyword>
<protein>
    <recommendedName>
        <fullName evidence="13">G-protein coupled receptors family 1 profile domain-containing protein</fullName>
    </recommendedName>
</protein>
<dbReference type="PRINTS" id="PR00246">
    <property type="entry name" value="SOMATOSTATNR"/>
</dbReference>
<sequence>MAENISYTEQFSNETSLDTSYADLPLCELEDNEELINYNITNQTLVIPLYEHVLPYVLLVCYLLICALGVTGNGLVIYVVLMFAKMKTVTNMYILNLALSDFLFLMILPIMGTTALVKHWLFGLAMCKIYFVLYSINLFGGAFNLCVMSADRYLAVCHPIRSLRYRTPRVALFLCLCIWSLAFLVMLPIILYSTTVKHRFLPGKETCGIFWPEDQIIPADKAFIWYSFILGFAIPVSLISVFYVLVIFRLRQVGPAKKSKEKRRSHRRVTRLVLTVIAVYVVCWLPYWCFQAYIVFNDINVKDAILVLVFNGFTVLSFANSTLNPFLYAFLSDNFRKSFMKAFKCVSWSSMEASKSICNETSVFQRTSQTYTRSGTSAVTEERMELSAIDNNTNNAVDATNEVEVNLTTFAQDDKGYLMPPVQL</sequence>
<evidence type="ECO:0000256" key="7">
    <source>
        <dbReference type="ARBA" id="ARBA00023157"/>
    </source>
</evidence>
<keyword evidence="3 11" id="KW-0812">Transmembrane</keyword>
<evidence type="ECO:0000256" key="11">
    <source>
        <dbReference type="RuleBase" id="RU000688"/>
    </source>
</evidence>
<evidence type="ECO:0000259" key="13">
    <source>
        <dbReference type="PROSITE" id="PS50262"/>
    </source>
</evidence>
<evidence type="ECO:0000256" key="6">
    <source>
        <dbReference type="ARBA" id="ARBA00023136"/>
    </source>
</evidence>
<comment type="subcellular location">
    <subcellularLocation>
        <location evidence="1">Cell membrane</location>
        <topology evidence="1">Multi-pass membrane protein</topology>
    </subcellularLocation>
</comment>
<dbReference type="InterPro" id="IPR000276">
    <property type="entry name" value="GPCR_Rhodpsn"/>
</dbReference>